<dbReference type="Proteomes" id="UP000645828">
    <property type="component" value="Unassembled WGS sequence"/>
</dbReference>
<organism evidence="2 3">
    <name type="scientific">Nyctereutes procyonoides</name>
    <name type="common">Raccoon dog</name>
    <name type="synonym">Canis procyonoides</name>
    <dbReference type="NCBI Taxonomy" id="34880"/>
    <lineage>
        <taxon>Eukaryota</taxon>
        <taxon>Metazoa</taxon>
        <taxon>Chordata</taxon>
        <taxon>Craniata</taxon>
        <taxon>Vertebrata</taxon>
        <taxon>Euteleostomi</taxon>
        <taxon>Mammalia</taxon>
        <taxon>Eutheria</taxon>
        <taxon>Laurasiatheria</taxon>
        <taxon>Carnivora</taxon>
        <taxon>Caniformia</taxon>
        <taxon>Canidae</taxon>
        <taxon>Nyctereutes</taxon>
    </lineage>
</organism>
<proteinExistence type="predicted"/>
<accession>A0A811YWV8</accession>
<gene>
    <name evidence="2" type="ORF">NYPRO_LOCUS14809</name>
</gene>
<dbReference type="Gene3D" id="3.30.1370.10">
    <property type="entry name" value="K Homology domain, type 1"/>
    <property type="match status" value="1"/>
</dbReference>
<evidence type="ECO:0000313" key="2">
    <source>
        <dbReference type="EMBL" id="CAD7682017.1"/>
    </source>
</evidence>
<name>A0A811YWV8_NYCPR</name>
<evidence type="ECO:0000256" key="1">
    <source>
        <dbReference type="SAM" id="MobiDB-lite"/>
    </source>
</evidence>
<dbReference type="EMBL" id="CAJHUB010000754">
    <property type="protein sequence ID" value="CAD7682017.1"/>
    <property type="molecule type" value="Genomic_DNA"/>
</dbReference>
<reference evidence="2" key="1">
    <citation type="submission" date="2020-12" db="EMBL/GenBank/DDBJ databases">
        <authorList>
            <consortium name="Molecular Ecology Group"/>
        </authorList>
    </citation>
    <scope>NUCLEOTIDE SEQUENCE</scope>
    <source>
        <strain evidence="2">TBG_1078</strain>
    </source>
</reference>
<dbReference type="InterPro" id="IPR036612">
    <property type="entry name" value="KH_dom_type_1_sf"/>
</dbReference>
<dbReference type="AlphaFoldDB" id="A0A811YWV8"/>
<dbReference type="GO" id="GO:0003723">
    <property type="term" value="F:RNA binding"/>
    <property type="evidence" value="ECO:0007669"/>
    <property type="project" value="InterPro"/>
</dbReference>
<keyword evidence="3" id="KW-1185">Reference proteome</keyword>
<protein>
    <submittedName>
        <fullName evidence="2">(raccoon dog) hypothetical protein</fullName>
    </submittedName>
</protein>
<sequence>MVTRENATIYNGKEDGESGMPTIIPPGLTWEQERAYIVQLQMEDLTHKLCTGDLAAQSHKEMVALNPDFEPPADDKLPATCVSHKVVSPQDEYPEINFLGLLIGPNCDRGKWVCQGKAGSKDGQMLPREGEPRHALASANTMENKQAIETPADQNDLWKMQLQILRPWQSSETHNIAHTTVHTKCAQDKAWMDKESLSLRAELGEAPMDSTSGTTTTPLDKSWPYHGMHRGGPGRPGCGPHSLPHPLPSLTCRHAGHPMHMPVGSGVSCLLQGKDMMPPPSMGMMLPPPPLFLPPWQQQPPSPCLPNSSMASSSPLPWLQRYFPAEGEAGFMHREPDVGFDPGSPGSRPGPKAGAKPLCHPGIPVLKSLSVPLSARHPFTPTPHPPPLPPPLVHFPELGVFMFCLPF</sequence>
<comment type="caution">
    <text evidence="2">The sequence shown here is derived from an EMBL/GenBank/DDBJ whole genome shotgun (WGS) entry which is preliminary data.</text>
</comment>
<feature type="region of interest" description="Disordered" evidence="1">
    <location>
        <begin position="1"/>
        <end position="21"/>
    </location>
</feature>
<evidence type="ECO:0000313" key="3">
    <source>
        <dbReference type="Proteomes" id="UP000645828"/>
    </source>
</evidence>